<protein>
    <submittedName>
        <fullName evidence="4">Carboxymuconolactone decarboxylase family protein</fullName>
    </submittedName>
</protein>
<dbReference type="InterPro" id="IPR011051">
    <property type="entry name" value="RmlC_Cupin_sf"/>
</dbReference>
<dbReference type="SUPFAM" id="SSF69118">
    <property type="entry name" value="AhpD-like"/>
    <property type="match status" value="1"/>
</dbReference>
<dbReference type="RefSeq" id="WP_321550834.1">
    <property type="nucleotide sequence ID" value="NZ_JAXIVS010000018.1"/>
</dbReference>
<evidence type="ECO:0000259" key="2">
    <source>
        <dbReference type="Pfam" id="PF02627"/>
    </source>
</evidence>
<dbReference type="PANTHER" id="PTHR43698:SF1">
    <property type="entry name" value="BLL4564 PROTEIN"/>
    <property type="match status" value="1"/>
</dbReference>
<comment type="caution">
    <text evidence="4">The sequence shown here is derived from an EMBL/GenBank/DDBJ whole genome shotgun (WGS) entry which is preliminary data.</text>
</comment>
<dbReference type="CDD" id="cd02233">
    <property type="entry name" value="cupin_HNL-like"/>
    <property type="match status" value="1"/>
</dbReference>
<accession>A0ABU5HG48</accession>
<name>A0ABU5HG48_9BACT</name>
<dbReference type="Gene3D" id="2.60.120.10">
    <property type="entry name" value="Jelly Rolls"/>
    <property type="match status" value="1"/>
</dbReference>
<evidence type="ECO:0000313" key="4">
    <source>
        <dbReference type="EMBL" id="MDY7232119.1"/>
    </source>
</evidence>
<dbReference type="SUPFAM" id="SSF51182">
    <property type="entry name" value="RmlC-like cupins"/>
    <property type="match status" value="1"/>
</dbReference>
<evidence type="ECO:0000259" key="3">
    <source>
        <dbReference type="Pfam" id="PF07883"/>
    </source>
</evidence>
<feature type="region of interest" description="Disordered" evidence="1">
    <location>
        <begin position="1"/>
        <end position="31"/>
    </location>
</feature>
<dbReference type="InterPro" id="IPR047263">
    <property type="entry name" value="HNL-like_cupin"/>
</dbReference>
<evidence type="ECO:0000313" key="5">
    <source>
        <dbReference type="Proteomes" id="UP001291309"/>
    </source>
</evidence>
<dbReference type="InterPro" id="IPR014710">
    <property type="entry name" value="RmlC-like_jellyroll"/>
</dbReference>
<dbReference type="InterPro" id="IPR013096">
    <property type="entry name" value="Cupin_2"/>
</dbReference>
<evidence type="ECO:0000256" key="1">
    <source>
        <dbReference type="SAM" id="MobiDB-lite"/>
    </source>
</evidence>
<feature type="domain" description="Cupin type-2" evidence="3">
    <location>
        <begin position="54"/>
        <end position="117"/>
    </location>
</feature>
<dbReference type="Gene3D" id="1.20.1290.10">
    <property type="entry name" value="AhpD-like"/>
    <property type="match status" value="1"/>
</dbReference>
<dbReference type="Pfam" id="PF02627">
    <property type="entry name" value="CMD"/>
    <property type="match status" value="1"/>
</dbReference>
<dbReference type="InterPro" id="IPR003779">
    <property type="entry name" value="CMD-like"/>
</dbReference>
<reference evidence="4 5" key="1">
    <citation type="submission" date="2023-12" db="EMBL/GenBank/DDBJ databases">
        <title>the genome sequence of Hyalangium sp. s54d21.</title>
        <authorList>
            <person name="Zhang X."/>
        </authorList>
    </citation>
    <scope>NUCLEOTIDE SEQUENCE [LARGE SCALE GENOMIC DNA]</scope>
    <source>
        <strain evidence="5">s54d21</strain>
    </source>
</reference>
<dbReference type="EMBL" id="JAXIVS010000018">
    <property type="protein sequence ID" value="MDY7232119.1"/>
    <property type="molecule type" value="Genomic_DNA"/>
</dbReference>
<dbReference type="Proteomes" id="UP001291309">
    <property type="component" value="Unassembled WGS sequence"/>
</dbReference>
<keyword evidence="5" id="KW-1185">Reference proteome</keyword>
<dbReference type="PANTHER" id="PTHR43698">
    <property type="entry name" value="RIBD C-TERMINAL DOMAIN CONTAINING PROTEIN"/>
    <property type="match status" value="1"/>
</dbReference>
<dbReference type="InterPro" id="IPR029032">
    <property type="entry name" value="AhpD-like"/>
</dbReference>
<gene>
    <name evidence="4" type="ORF">SYV04_37370</name>
</gene>
<feature type="domain" description="Carboxymuconolactone decarboxylase-like" evidence="2">
    <location>
        <begin position="178"/>
        <end position="262"/>
    </location>
</feature>
<organism evidence="4 5">
    <name type="scientific">Hyalangium rubrum</name>
    <dbReference type="NCBI Taxonomy" id="3103134"/>
    <lineage>
        <taxon>Bacteria</taxon>
        <taxon>Pseudomonadati</taxon>
        <taxon>Myxococcota</taxon>
        <taxon>Myxococcia</taxon>
        <taxon>Myxococcales</taxon>
        <taxon>Cystobacterineae</taxon>
        <taxon>Archangiaceae</taxon>
        <taxon>Hyalangium</taxon>
    </lineage>
</organism>
<sequence length="267" mass="28778">MPATAPGDGAQALQIARSGSQPPRQGPAENFTGEVRVDPLFQAKAPARASGAAVTFEPGARSAWHSHPLGQVLYVTEGVGRVQRWGDPVEEIREGDVVWIPPGQKHWHGASPNSRMRHIAVTEQLDGKGVDWMEKVSDAQYGAPATRQPATAAAPARLGVGADGQPTTAQRLFGDISPKMVELTDGVLFGDIWERPQLSKRDRSLVTVSALIAMNRPDQLRGHFARARENGVTREELIESITHLAFYAGWPSAVTALGVAKEVFESK</sequence>
<dbReference type="Pfam" id="PF07883">
    <property type="entry name" value="Cupin_2"/>
    <property type="match status" value="1"/>
</dbReference>
<proteinExistence type="predicted"/>